<keyword evidence="3" id="KW-1185">Reference proteome</keyword>
<sequence length="35" mass="4021">MCIVVKWLTVSLHVAVCETMFCIFYPVYHNGTDLS</sequence>
<evidence type="ECO:0000256" key="1">
    <source>
        <dbReference type="SAM" id="Phobius"/>
    </source>
</evidence>
<organism evidence="2 3">
    <name type="scientific">Setaria italica</name>
    <name type="common">Foxtail millet</name>
    <name type="synonym">Panicum italicum</name>
    <dbReference type="NCBI Taxonomy" id="4555"/>
    <lineage>
        <taxon>Eukaryota</taxon>
        <taxon>Viridiplantae</taxon>
        <taxon>Streptophyta</taxon>
        <taxon>Embryophyta</taxon>
        <taxon>Tracheophyta</taxon>
        <taxon>Spermatophyta</taxon>
        <taxon>Magnoliopsida</taxon>
        <taxon>Liliopsida</taxon>
        <taxon>Poales</taxon>
        <taxon>Poaceae</taxon>
        <taxon>PACMAD clade</taxon>
        <taxon>Panicoideae</taxon>
        <taxon>Panicodae</taxon>
        <taxon>Paniceae</taxon>
        <taxon>Cenchrinae</taxon>
        <taxon>Setaria</taxon>
    </lineage>
</organism>
<accession>K4AN49</accession>
<dbReference type="Gramene" id="KQK89551">
    <property type="protein sequence ID" value="KQK89551"/>
    <property type="gene ID" value="SETIT_040346mg"/>
</dbReference>
<evidence type="ECO:0000313" key="3">
    <source>
        <dbReference type="Proteomes" id="UP000004995"/>
    </source>
</evidence>
<dbReference type="HOGENOM" id="CLU_3369394_0_0_1"/>
<dbReference type="EMBL" id="AGNK02005749">
    <property type="status" value="NOT_ANNOTATED_CDS"/>
    <property type="molecule type" value="Genomic_DNA"/>
</dbReference>
<dbReference type="Proteomes" id="UP000004995">
    <property type="component" value="Unassembled WGS sequence"/>
</dbReference>
<protein>
    <submittedName>
        <fullName evidence="2">Uncharacterized protein</fullName>
    </submittedName>
</protein>
<feature type="transmembrane region" description="Helical" evidence="1">
    <location>
        <begin position="7"/>
        <end position="28"/>
    </location>
</feature>
<proteinExistence type="predicted"/>
<reference evidence="2" key="2">
    <citation type="submission" date="2018-08" db="UniProtKB">
        <authorList>
            <consortium name="EnsemblPlants"/>
        </authorList>
    </citation>
    <scope>IDENTIFICATION</scope>
    <source>
        <strain evidence="2">Yugu1</strain>
    </source>
</reference>
<dbReference type="EnsemblPlants" id="KQK89551">
    <property type="protein sequence ID" value="KQK89551"/>
    <property type="gene ID" value="SETIT_040346mg"/>
</dbReference>
<dbReference type="InParanoid" id="K4AN49"/>
<reference evidence="3" key="1">
    <citation type="journal article" date="2012" name="Nat. Biotechnol.">
        <title>Reference genome sequence of the model plant Setaria.</title>
        <authorList>
            <person name="Bennetzen J.L."/>
            <person name="Schmutz J."/>
            <person name="Wang H."/>
            <person name="Percifield R."/>
            <person name="Hawkins J."/>
            <person name="Pontaroli A.C."/>
            <person name="Estep M."/>
            <person name="Feng L."/>
            <person name="Vaughn J.N."/>
            <person name="Grimwood J."/>
            <person name="Jenkins J."/>
            <person name="Barry K."/>
            <person name="Lindquist E."/>
            <person name="Hellsten U."/>
            <person name="Deshpande S."/>
            <person name="Wang X."/>
            <person name="Wu X."/>
            <person name="Mitros T."/>
            <person name="Triplett J."/>
            <person name="Yang X."/>
            <person name="Ye C.Y."/>
            <person name="Mauro-Herrera M."/>
            <person name="Wang L."/>
            <person name="Li P."/>
            <person name="Sharma M."/>
            <person name="Sharma R."/>
            <person name="Ronald P.C."/>
            <person name="Panaud O."/>
            <person name="Kellogg E.A."/>
            <person name="Brutnell T.P."/>
            <person name="Doust A.N."/>
            <person name="Tuskan G.A."/>
            <person name="Rokhsar D."/>
            <person name="Devos K.M."/>
        </authorList>
    </citation>
    <scope>NUCLEOTIDE SEQUENCE [LARGE SCALE GENOMIC DNA]</scope>
    <source>
        <strain evidence="3">cv. Yugu1</strain>
    </source>
</reference>
<keyword evidence="1" id="KW-0472">Membrane</keyword>
<evidence type="ECO:0000313" key="2">
    <source>
        <dbReference type="EnsemblPlants" id="KQK89551"/>
    </source>
</evidence>
<name>K4AN49_SETIT</name>
<dbReference type="AlphaFoldDB" id="K4AN49"/>
<keyword evidence="1" id="KW-0812">Transmembrane</keyword>
<keyword evidence="1" id="KW-1133">Transmembrane helix</keyword>